<feature type="signal peptide" evidence="3">
    <location>
        <begin position="1"/>
        <end position="25"/>
    </location>
</feature>
<evidence type="ECO:0000256" key="3">
    <source>
        <dbReference type="SAM" id="SignalP"/>
    </source>
</evidence>
<keyword evidence="2" id="KW-0812">Transmembrane</keyword>
<dbReference type="Proteomes" id="UP001634747">
    <property type="component" value="Unassembled WGS sequence"/>
</dbReference>
<gene>
    <name evidence="5" type="ORF">ACK2TP_07125</name>
</gene>
<name>A0ABW9KIA2_9BACT</name>
<evidence type="ECO:0000313" key="6">
    <source>
        <dbReference type="Proteomes" id="UP001634747"/>
    </source>
</evidence>
<evidence type="ECO:0000256" key="1">
    <source>
        <dbReference type="SAM" id="MobiDB-lite"/>
    </source>
</evidence>
<feature type="region of interest" description="Disordered" evidence="1">
    <location>
        <begin position="248"/>
        <end position="284"/>
    </location>
</feature>
<sequence length="284" mass="29029">MATRQSRLYVVLLCCLGLFWPVLHAESVKTMGPPSNYVTDLAGVLNPSTQSDLNTLLKALDTQAKAQVFVVTVHKIDDDEPVEQFANELFAKWKPGGAKTDRGVLMVFSIEDRKRWIEVGYGLEGILPDGKTGDIGRDMVPDLQAANYDGAVRAGVNEIADVIAKDAGVTLDTQPKHTYHREGSSQSSGGFGLFGSLFLLFILFLLFRGGRGGRGGGGYGGGGGGGFLSGLILGNLLGGGRSWGGRGGGWGDGGGGGWGGGDGGGSFGGGDGGSSGGGGAGGGW</sequence>
<feature type="domain" description="TPM" evidence="4">
    <location>
        <begin position="38"/>
        <end position="161"/>
    </location>
</feature>
<dbReference type="EMBL" id="JBJYXY010000001">
    <property type="protein sequence ID" value="MFN2975530.1"/>
    <property type="molecule type" value="Genomic_DNA"/>
</dbReference>
<keyword evidence="2" id="KW-1133">Transmembrane helix</keyword>
<dbReference type="RefSeq" id="WP_263412946.1">
    <property type="nucleotide sequence ID" value="NZ_BAABBH010000001.1"/>
</dbReference>
<feature type="transmembrane region" description="Helical" evidence="2">
    <location>
        <begin position="189"/>
        <end position="207"/>
    </location>
</feature>
<feature type="chain" id="PRO_5047307484" evidence="3">
    <location>
        <begin position="26"/>
        <end position="284"/>
    </location>
</feature>
<keyword evidence="6" id="KW-1185">Reference proteome</keyword>
<dbReference type="Gene3D" id="3.10.310.50">
    <property type="match status" value="1"/>
</dbReference>
<dbReference type="PANTHER" id="PTHR30373:SF2">
    <property type="entry name" value="UPF0603 PROTEIN YGCG"/>
    <property type="match status" value="1"/>
</dbReference>
<evidence type="ECO:0000259" key="4">
    <source>
        <dbReference type="Pfam" id="PF04536"/>
    </source>
</evidence>
<keyword evidence="2" id="KW-0472">Membrane</keyword>
<evidence type="ECO:0000256" key="2">
    <source>
        <dbReference type="SAM" id="Phobius"/>
    </source>
</evidence>
<comment type="caution">
    <text evidence="5">The sequence shown here is derived from an EMBL/GenBank/DDBJ whole genome shotgun (WGS) entry which is preliminary data.</text>
</comment>
<dbReference type="InterPro" id="IPR007621">
    <property type="entry name" value="TPM_dom"/>
</dbReference>
<protein>
    <submittedName>
        <fullName evidence="5">TPM domain-containing protein</fullName>
    </submittedName>
</protein>
<evidence type="ECO:0000313" key="5">
    <source>
        <dbReference type="EMBL" id="MFN2975530.1"/>
    </source>
</evidence>
<reference evidence="5 6" key="1">
    <citation type="submission" date="2024-12" db="EMBL/GenBank/DDBJ databases">
        <authorList>
            <person name="Lee Y."/>
        </authorList>
    </citation>
    <scope>NUCLEOTIDE SEQUENCE [LARGE SCALE GENOMIC DNA]</scope>
    <source>
        <strain evidence="5 6">03SUJ4</strain>
    </source>
</reference>
<organism evidence="5 6">
    <name type="scientific">Terriglobus aquaticus</name>
    <dbReference type="NCBI Taxonomy" id="940139"/>
    <lineage>
        <taxon>Bacteria</taxon>
        <taxon>Pseudomonadati</taxon>
        <taxon>Acidobacteriota</taxon>
        <taxon>Terriglobia</taxon>
        <taxon>Terriglobales</taxon>
        <taxon>Acidobacteriaceae</taxon>
        <taxon>Terriglobus</taxon>
    </lineage>
</organism>
<proteinExistence type="predicted"/>
<accession>A0ABW9KIA2</accession>
<dbReference type="Pfam" id="PF04536">
    <property type="entry name" value="TPM_phosphatase"/>
    <property type="match status" value="1"/>
</dbReference>
<dbReference type="PANTHER" id="PTHR30373">
    <property type="entry name" value="UPF0603 PROTEIN YGCG"/>
    <property type="match status" value="1"/>
</dbReference>
<keyword evidence="3" id="KW-0732">Signal</keyword>